<gene>
    <name evidence="2" type="ORF">SFOMI_4214</name>
</gene>
<keyword evidence="1" id="KW-0812">Transmembrane</keyword>
<dbReference type="AlphaFoldDB" id="A0A292ZL53"/>
<evidence type="ECO:0000313" key="2">
    <source>
        <dbReference type="EMBL" id="GAY23636.1"/>
    </source>
</evidence>
<keyword evidence="1" id="KW-1133">Transmembrane helix</keyword>
<reference evidence="2 3" key="2">
    <citation type="journal article" date="2013" name="Environ. Sci. Technol.">
        <title>The 4-tert-butylphenol-utilizing bacterium Sphingobium fuliginis OMI can degrade bisphenols via phenolic ring hydroxylation and meta-cleavage pathway.</title>
        <authorList>
            <person name="Ogata Y."/>
            <person name="Goda S."/>
            <person name="Toyama T."/>
            <person name="Sei K."/>
            <person name="Ike M."/>
        </authorList>
    </citation>
    <scope>NUCLEOTIDE SEQUENCE [LARGE SCALE GENOMIC DNA]</scope>
    <source>
        <strain evidence="2 3">OMI</strain>
    </source>
</reference>
<accession>A0A292ZL53</accession>
<dbReference type="Proteomes" id="UP000221538">
    <property type="component" value="Unassembled WGS sequence"/>
</dbReference>
<name>A0A292ZL53_SPHSA</name>
<reference evidence="2 3" key="1">
    <citation type="journal article" date="2013" name="Biodegradation">
        <title>Occurrence of 4-tert-butylphenol (4-t-BP) biodegradation in an aquatic sample caused by the presence of Spirodela polyrrhiza and isolation of a 4-t-BP-utilizing bacterium.</title>
        <authorList>
            <person name="Ogata Y."/>
            <person name="Toyama T."/>
            <person name="Yu N."/>
            <person name="Wang X."/>
            <person name="Sei K."/>
            <person name="Ike M."/>
        </authorList>
    </citation>
    <scope>NUCLEOTIDE SEQUENCE [LARGE SCALE GENOMIC DNA]</scope>
    <source>
        <strain evidence="2 3">OMI</strain>
    </source>
</reference>
<comment type="caution">
    <text evidence="2">The sequence shown here is derived from an EMBL/GenBank/DDBJ whole genome shotgun (WGS) entry which is preliminary data.</text>
</comment>
<proteinExistence type="predicted"/>
<evidence type="ECO:0000256" key="1">
    <source>
        <dbReference type="SAM" id="Phobius"/>
    </source>
</evidence>
<keyword evidence="1" id="KW-0472">Membrane</keyword>
<evidence type="ECO:0000313" key="3">
    <source>
        <dbReference type="Proteomes" id="UP000221538"/>
    </source>
</evidence>
<organism evidence="2 3">
    <name type="scientific">Sphingobium fuliginis (strain ATCC 27551)</name>
    <dbReference type="NCBI Taxonomy" id="336203"/>
    <lineage>
        <taxon>Bacteria</taxon>
        <taxon>Pseudomonadati</taxon>
        <taxon>Pseudomonadota</taxon>
        <taxon>Alphaproteobacteria</taxon>
        <taxon>Sphingomonadales</taxon>
        <taxon>Sphingomonadaceae</taxon>
        <taxon>Sphingobium</taxon>
    </lineage>
</organism>
<protein>
    <submittedName>
        <fullName evidence="2">Uncharacterized protein</fullName>
    </submittedName>
</protein>
<dbReference type="EMBL" id="BEWI01000032">
    <property type="protein sequence ID" value="GAY23636.1"/>
    <property type="molecule type" value="Genomic_DNA"/>
</dbReference>
<sequence>MMSAKGDLLAKAPTGDAPDRTAADALPWFQGADSVPTHFGMVGLLQEKGMVVDLGAPQPGGTRPIHYRRSSGALLSISVPLSMPVAAGDFLLVKSLTCPDGAVRPVAVRPPASPDWIAIADLEGILRHYGAGASRFVRWSAGAGAACGIAALCGVAAPVTALAGMVAGVAAFGLHRRDRRDRGRVRRLIG</sequence>
<feature type="transmembrane region" description="Helical" evidence="1">
    <location>
        <begin position="143"/>
        <end position="174"/>
    </location>
</feature>
<dbReference type="RefSeq" id="WP_099186507.1">
    <property type="nucleotide sequence ID" value="NZ_BEWI01000032.1"/>
</dbReference>